<accession>A0A4Z1R0Y6</accession>
<organism evidence="2 3">
    <name type="scientific">Luteimonas yindakuii</name>
    <dbReference type="NCBI Taxonomy" id="2565782"/>
    <lineage>
        <taxon>Bacteria</taxon>
        <taxon>Pseudomonadati</taxon>
        <taxon>Pseudomonadota</taxon>
        <taxon>Gammaproteobacteria</taxon>
        <taxon>Lysobacterales</taxon>
        <taxon>Lysobacteraceae</taxon>
        <taxon>Luteimonas</taxon>
    </lineage>
</organism>
<dbReference type="InterPro" id="IPR023614">
    <property type="entry name" value="Porin_dom_sf"/>
</dbReference>
<dbReference type="RefSeq" id="WP_134675289.1">
    <property type="nucleotide sequence ID" value="NZ_SPUH01000002.1"/>
</dbReference>
<keyword evidence="1" id="KW-0732">Signal</keyword>
<keyword evidence="3" id="KW-1185">Reference proteome</keyword>
<comment type="caution">
    <text evidence="2">The sequence shown here is derived from an EMBL/GenBank/DDBJ whole genome shotgun (WGS) entry which is preliminary data.</text>
</comment>
<feature type="signal peptide" evidence="1">
    <location>
        <begin position="1"/>
        <end position="23"/>
    </location>
</feature>
<dbReference type="AlphaFoldDB" id="A0A4Z1R0Y6"/>
<evidence type="ECO:0000256" key="1">
    <source>
        <dbReference type="SAM" id="SignalP"/>
    </source>
</evidence>
<dbReference type="Proteomes" id="UP000298681">
    <property type="component" value="Unassembled WGS sequence"/>
</dbReference>
<proteinExistence type="predicted"/>
<sequence>MSRTKASLLALGLTAALPFAASAQSAPALSYNYVEGGYIATNADLDADGAAARGSVAFHPNFHVFGGFQRQDVDNTPVDFDEWRIGIGYNHAISPNADLVTRVAYEKFDAGRDIFGNDYAPDGYSVEVGLRGALAPQLEGYAMAGYEDFGNFYGDDFYGRLGAQWKFTPNWGVSGDVKFAGGDTQWFVGPRFTW</sequence>
<dbReference type="Gene3D" id="2.40.160.10">
    <property type="entry name" value="Porin"/>
    <property type="match status" value="1"/>
</dbReference>
<evidence type="ECO:0000313" key="3">
    <source>
        <dbReference type="Proteomes" id="UP000298681"/>
    </source>
</evidence>
<evidence type="ECO:0000313" key="2">
    <source>
        <dbReference type="EMBL" id="TKS53170.1"/>
    </source>
</evidence>
<feature type="chain" id="PRO_5021451461" evidence="1">
    <location>
        <begin position="24"/>
        <end position="194"/>
    </location>
</feature>
<dbReference type="NCBIfam" id="NF041455">
    <property type="entry name" value="DSF_Ax21"/>
    <property type="match status" value="1"/>
</dbReference>
<reference evidence="2 3" key="1">
    <citation type="submission" date="2019-01" db="EMBL/GenBank/DDBJ databases">
        <authorList>
            <person name="Zhang S."/>
        </authorList>
    </citation>
    <scope>NUCLEOTIDE SEQUENCE [LARGE SCALE GENOMIC DNA]</scope>
    <source>
        <strain evidence="2 3">1626</strain>
    </source>
</reference>
<name>A0A4Z1R0Y6_9GAMM</name>
<dbReference type="InterPro" id="IPR026364">
    <property type="entry name" value="Ax21"/>
</dbReference>
<dbReference type="EMBL" id="SPUH01000002">
    <property type="protein sequence ID" value="TKS53170.1"/>
    <property type="molecule type" value="Genomic_DNA"/>
</dbReference>
<protein>
    <submittedName>
        <fullName evidence="2">Ax21 family protein</fullName>
    </submittedName>
</protein>
<dbReference type="SUPFAM" id="SSF56935">
    <property type="entry name" value="Porins"/>
    <property type="match status" value="1"/>
</dbReference>
<gene>
    <name evidence="2" type="ORF">E4582_13385</name>
</gene>